<protein>
    <submittedName>
        <fullName evidence="2">(African queen) hypothetical protein</fullName>
    </submittedName>
</protein>
<proteinExistence type="predicted"/>
<evidence type="ECO:0000256" key="1">
    <source>
        <dbReference type="SAM" id="MobiDB-lite"/>
    </source>
</evidence>
<dbReference type="AlphaFoldDB" id="A0A8J2QP84"/>
<feature type="compositionally biased region" description="Basic and acidic residues" evidence="1">
    <location>
        <begin position="92"/>
        <end position="101"/>
    </location>
</feature>
<evidence type="ECO:0000313" key="3">
    <source>
        <dbReference type="Proteomes" id="UP000789524"/>
    </source>
</evidence>
<evidence type="ECO:0000313" key="2">
    <source>
        <dbReference type="EMBL" id="CAG9565833.1"/>
    </source>
</evidence>
<name>A0A8J2QP84_9NEOP</name>
<organism evidence="2 3">
    <name type="scientific">Danaus chrysippus</name>
    <name type="common">African queen</name>
    <dbReference type="NCBI Taxonomy" id="151541"/>
    <lineage>
        <taxon>Eukaryota</taxon>
        <taxon>Metazoa</taxon>
        <taxon>Ecdysozoa</taxon>
        <taxon>Arthropoda</taxon>
        <taxon>Hexapoda</taxon>
        <taxon>Insecta</taxon>
        <taxon>Pterygota</taxon>
        <taxon>Neoptera</taxon>
        <taxon>Endopterygota</taxon>
        <taxon>Lepidoptera</taxon>
        <taxon>Glossata</taxon>
        <taxon>Ditrysia</taxon>
        <taxon>Papilionoidea</taxon>
        <taxon>Nymphalidae</taxon>
        <taxon>Danainae</taxon>
        <taxon>Danaini</taxon>
        <taxon>Danaina</taxon>
        <taxon>Danaus</taxon>
        <taxon>Anosia</taxon>
    </lineage>
</organism>
<feature type="region of interest" description="Disordered" evidence="1">
    <location>
        <begin position="62"/>
        <end position="101"/>
    </location>
</feature>
<gene>
    <name evidence="2" type="ORF">DCHRY22_LOCUS6599</name>
</gene>
<feature type="compositionally biased region" description="Basic and acidic residues" evidence="1">
    <location>
        <begin position="75"/>
        <end position="85"/>
    </location>
</feature>
<reference evidence="2" key="1">
    <citation type="submission" date="2021-09" db="EMBL/GenBank/DDBJ databases">
        <authorList>
            <person name="Martin H S."/>
        </authorList>
    </citation>
    <scope>NUCLEOTIDE SEQUENCE</scope>
</reference>
<sequence length="101" mass="11218">MDSLEVLSICIDGTKYNTFHTGAGVDNTPRTNREPIKLALRNKHAPGITCKGRRTTSTSCWGRGAALRKSGRGQRTRDEGRRSEVRGGGTEDDQRREMERA</sequence>
<dbReference type="EMBL" id="CAKASE010000055">
    <property type="protein sequence ID" value="CAG9565833.1"/>
    <property type="molecule type" value="Genomic_DNA"/>
</dbReference>
<dbReference type="Proteomes" id="UP000789524">
    <property type="component" value="Unassembled WGS sequence"/>
</dbReference>
<accession>A0A8J2QP84</accession>
<comment type="caution">
    <text evidence="2">The sequence shown here is derived from an EMBL/GenBank/DDBJ whole genome shotgun (WGS) entry which is preliminary data.</text>
</comment>
<keyword evidence="3" id="KW-1185">Reference proteome</keyword>